<reference evidence="1" key="1">
    <citation type="submission" date="2022-04" db="EMBL/GenBank/DDBJ databases">
        <title>Genome of the entomopathogenic fungus Entomophthora muscae.</title>
        <authorList>
            <person name="Elya C."/>
            <person name="Lovett B.R."/>
            <person name="Lee E."/>
            <person name="Macias A.M."/>
            <person name="Hajek A.E."/>
            <person name="De Bivort B.L."/>
            <person name="Kasson M.T."/>
            <person name="De Fine Licht H.H."/>
            <person name="Stajich J.E."/>
        </authorList>
    </citation>
    <scope>NUCLEOTIDE SEQUENCE</scope>
    <source>
        <strain evidence="1">Berkeley</strain>
    </source>
</reference>
<dbReference type="EMBL" id="QTSX02003598">
    <property type="protein sequence ID" value="KAJ9069996.1"/>
    <property type="molecule type" value="Genomic_DNA"/>
</dbReference>
<evidence type="ECO:0000313" key="2">
    <source>
        <dbReference type="Proteomes" id="UP001165960"/>
    </source>
</evidence>
<keyword evidence="2" id="KW-1185">Reference proteome</keyword>
<evidence type="ECO:0000313" key="1">
    <source>
        <dbReference type="EMBL" id="KAJ9069996.1"/>
    </source>
</evidence>
<sequence length="324" mass="37234">MSSIYLQSFVRELLNYNARGDFDSIAKEILPIVNSKFTVHMDKADKKSETTGSKAEYLEKSTQTITRAFSACLNDRQNQATSFIWGVYGVANELFCVYLKLKKLNLYKSIIRSLQAAGLPQVEEFPISQQITFHYYLGRYEFFNEDFAKSKVHLNSAFKMCPAHYAPQRRRILTYLLPVMLQTGRLPKPKLLDQFPQLSAIYRPIVSAVHQGYLVGVEKAIEANERYLLDKGVYLILEKTKDLACRELIRNTYKIVGGESRLDMTHTHRAFNISSEKELDYNQVECQVAVLIYKKLIMGYISHERRVIVLSKVDPFPSLGGMQT</sequence>
<gene>
    <name evidence="1" type="primary">CSN12</name>
    <name evidence="1" type="ORF">DSO57_1013100</name>
</gene>
<organism evidence="1 2">
    <name type="scientific">Entomophthora muscae</name>
    <dbReference type="NCBI Taxonomy" id="34485"/>
    <lineage>
        <taxon>Eukaryota</taxon>
        <taxon>Fungi</taxon>
        <taxon>Fungi incertae sedis</taxon>
        <taxon>Zoopagomycota</taxon>
        <taxon>Entomophthoromycotina</taxon>
        <taxon>Entomophthoromycetes</taxon>
        <taxon>Entomophthorales</taxon>
        <taxon>Entomophthoraceae</taxon>
        <taxon>Entomophthora</taxon>
    </lineage>
</organism>
<dbReference type="Proteomes" id="UP001165960">
    <property type="component" value="Unassembled WGS sequence"/>
</dbReference>
<name>A0ACC2T6A2_9FUNG</name>
<accession>A0ACC2T6A2</accession>
<protein>
    <submittedName>
        <fullName evidence="1">COP9 signalosome (CSN) subunit</fullName>
    </submittedName>
</protein>
<comment type="caution">
    <text evidence="1">The sequence shown here is derived from an EMBL/GenBank/DDBJ whole genome shotgun (WGS) entry which is preliminary data.</text>
</comment>
<proteinExistence type="predicted"/>